<protein>
    <recommendedName>
        <fullName evidence="4">Replication factor A C-terminal domain-containing protein</fullName>
    </recommendedName>
</protein>
<evidence type="ECO:0000313" key="2">
    <source>
        <dbReference type="EMBL" id="CAH1427907.1"/>
    </source>
</evidence>
<organism evidence="2 3">
    <name type="scientific">Lactuca virosa</name>
    <dbReference type="NCBI Taxonomy" id="75947"/>
    <lineage>
        <taxon>Eukaryota</taxon>
        <taxon>Viridiplantae</taxon>
        <taxon>Streptophyta</taxon>
        <taxon>Embryophyta</taxon>
        <taxon>Tracheophyta</taxon>
        <taxon>Spermatophyta</taxon>
        <taxon>Magnoliopsida</taxon>
        <taxon>eudicotyledons</taxon>
        <taxon>Gunneridae</taxon>
        <taxon>Pentapetalae</taxon>
        <taxon>asterids</taxon>
        <taxon>campanulids</taxon>
        <taxon>Asterales</taxon>
        <taxon>Asteraceae</taxon>
        <taxon>Cichorioideae</taxon>
        <taxon>Cichorieae</taxon>
        <taxon>Lactucinae</taxon>
        <taxon>Lactuca</taxon>
    </lineage>
</organism>
<evidence type="ECO:0000256" key="1">
    <source>
        <dbReference type="SAM" id="Phobius"/>
    </source>
</evidence>
<dbReference type="PANTHER" id="PTHR48463">
    <property type="entry name" value="DUF223 DOMAIN-CONTAINING PROTEIN"/>
    <property type="match status" value="1"/>
</dbReference>
<gene>
    <name evidence="2" type="ORF">LVIROSA_LOCUS14875</name>
</gene>
<proteinExistence type="predicted"/>
<evidence type="ECO:0008006" key="4">
    <source>
        <dbReference type="Google" id="ProtNLM"/>
    </source>
</evidence>
<reference evidence="2 3" key="1">
    <citation type="submission" date="2022-01" db="EMBL/GenBank/DDBJ databases">
        <authorList>
            <person name="Xiong W."/>
            <person name="Schranz E."/>
        </authorList>
    </citation>
    <scope>NUCLEOTIDE SEQUENCE [LARGE SCALE GENOMIC DNA]</scope>
</reference>
<accession>A0AAU9MQ18</accession>
<keyword evidence="1" id="KW-0812">Transmembrane</keyword>
<dbReference type="Gene3D" id="2.40.50.140">
    <property type="entry name" value="Nucleic acid-binding proteins"/>
    <property type="match status" value="2"/>
</dbReference>
<comment type="caution">
    <text evidence="2">The sequence shown here is derived from an EMBL/GenBank/DDBJ whole genome shotgun (WGS) entry which is preliminary data.</text>
</comment>
<sequence>MRKGQKRSIIESGECSVSATPVMRTSKRSRLISYGGLPTYYDCGDCVCVCEFCGALFWVFVCFPSLRFIIFCCFFRFLVHMRKGQKRSIIESGECSVSATPVMRTSKRSRLISYGGLPTYYDCGDCVCVCEFCGALFCIMTNISDLKYACEGGPLQVRILRKWKSDYRREMQYPILGQRSNQGYIESVLHIHNCYTISKYTCPYLAEYQKILENEIYIDVGLASVIVPFPDTITIPTTWFRFVSKNDLIDLGENPPYYPDFIGVLKKIRNCIKADREEFILVILADESGDETTISLWKECINVPEKLKREQLAPPPATTIVAITNIKSSIIAGTLRFGSSPATHVYVNPPIQETTLLIDRFTGPTPPTPTLSGPLITVHELINKNHNDLLDKTFCVKGVLSKITFKDYWFQVLCPTCKDPIFRKGNYWFCSAHGKTELPTFLYKIVIDLTDPTGSISALMTDASARKLIGSPPEKIITDDHVSDRKFLPPMIMNHKDTSKIMSIQMLRGSTTKNIRFIIVDVHEITAPNKTLTPVTPTQILAPTNTATPLSPIQLPQSSNVQINPNLETTSTTSETPHAARKLSYDTTGTYIYILFT</sequence>
<keyword evidence="3" id="KW-1185">Reference proteome</keyword>
<keyword evidence="1" id="KW-1133">Transmembrane helix</keyword>
<keyword evidence="1" id="KW-0472">Membrane</keyword>
<evidence type="ECO:0000313" key="3">
    <source>
        <dbReference type="Proteomes" id="UP001157418"/>
    </source>
</evidence>
<dbReference type="PANTHER" id="PTHR48463:SF1">
    <property type="entry name" value="DUF223 DOMAIN-CONTAINING PROTEIN"/>
    <property type="match status" value="1"/>
</dbReference>
<dbReference type="SUPFAM" id="SSF50249">
    <property type="entry name" value="Nucleic acid-binding proteins"/>
    <property type="match status" value="2"/>
</dbReference>
<dbReference type="EMBL" id="CAKMRJ010002223">
    <property type="protein sequence ID" value="CAH1427907.1"/>
    <property type="molecule type" value="Genomic_DNA"/>
</dbReference>
<dbReference type="InterPro" id="IPR012340">
    <property type="entry name" value="NA-bd_OB-fold"/>
</dbReference>
<dbReference type="Proteomes" id="UP001157418">
    <property type="component" value="Unassembled WGS sequence"/>
</dbReference>
<dbReference type="AlphaFoldDB" id="A0AAU9MQ18"/>
<feature type="transmembrane region" description="Helical" evidence="1">
    <location>
        <begin position="55"/>
        <end position="79"/>
    </location>
</feature>
<name>A0AAU9MQ18_9ASTR</name>